<protein>
    <submittedName>
        <fullName evidence="9">Type II toxin-antitoxin system HicA family toxin</fullName>
    </submittedName>
</protein>
<keyword evidence="10" id="KW-1185">Reference proteome</keyword>
<dbReference type="GO" id="GO:0004519">
    <property type="term" value="F:endonuclease activity"/>
    <property type="evidence" value="ECO:0007669"/>
    <property type="project" value="UniProtKB-KW"/>
</dbReference>
<keyword evidence="4" id="KW-0255">Endonuclease</keyword>
<evidence type="ECO:0000313" key="10">
    <source>
        <dbReference type="Proteomes" id="UP000515292"/>
    </source>
</evidence>
<dbReference type="EMBL" id="CP059851">
    <property type="protein sequence ID" value="QMW23644.1"/>
    <property type="molecule type" value="Genomic_DNA"/>
</dbReference>
<keyword evidence="6" id="KW-0694">RNA-binding</keyword>
<evidence type="ECO:0000256" key="4">
    <source>
        <dbReference type="ARBA" id="ARBA00022759"/>
    </source>
</evidence>
<organism evidence="9 10">
    <name type="scientific">Sandaracinobacteroides saxicola</name>
    <dbReference type="NCBI Taxonomy" id="2759707"/>
    <lineage>
        <taxon>Bacteria</taxon>
        <taxon>Pseudomonadati</taxon>
        <taxon>Pseudomonadota</taxon>
        <taxon>Alphaproteobacteria</taxon>
        <taxon>Sphingomonadales</taxon>
        <taxon>Sphingosinicellaceae</taxon>
        <taxon>Sandaracinobacteroides</taxon>
    </lineage>
</organism>
<dbReference type="AlphaFoldDB" id="A0A7G5IJV2"/>
<evidence type="ECO:0000256" key="8">
    <source>
        <dbReference type="SAM" id="MobiDB-lite"/>
    </source>
</evidence>
<dbReference type="GO" id="GO:0016787">
    <property type="term" value="F:hydrolase activity"/>
    <property type="evidence" value="ECO:0007669"/>
    <property type="project" value="UniProtKB-KW"/>
</dbReference>
<evidence type="ECO:0000256" key="6">
    <source>
        <dbReference type="ARBA" id="ARBA00022884"/>
    </source>
</evidence>
<keyword evidence="2" id="KW-1277">Toxin-antitoxin system</keyword>
<dbReference type="GO" id="GO:0003729">
    <property type="term" value="F:mRNA binding"/>
    <property type="evidence" value="ECO:0007669"/>
    <property type="project" value="InterPro"/>
</dbReference>
<dbReference type="KEGG" id="sand:H3309_03905"/>
<dbReference type="Pfam" id="PF07927">
    <property type="entry name" value="HicA_toxin"/>
    <property type="match status" value="1"/>
</dbReference>
<dbReference type="SUPFAM" id="SSF54786">
    <property type="entry name" value="YcfA/nrd intein domain"/>
    <property type="match status" value="1"/>
</dbReference>
<keyword evidence="7" id="KW-0346">Stress response</keyword>
<reference evidence="9 10" key="1">
    <citation type="submission" date="2020-07" db="EMBL/GenBank/DDBJ databases">
        <title>Complete genome sequence for Sandaracinobacter sp. M6.</title>
        <authorList>
            <person name="Tang Y."/>
            <person name="Liu Q."/>
            <person name="Guo Z."/>
            <person name="Lei P."/>
            <person name="Huang B."/>
        </authorList>
    </citation>
    <scope>NUCLEOTIDE SEQUENCE [LARGE SCALE GENOMIC DNA]</scope>
    <source>
        <strain evidence="9 10">M6</strain>
    </source>
</reference>
<feature type="region of interest" description="Disordered" evidence="8">
    <location>
        <begin position="31"/>
        <end position="65"/>
    </location>
</feature>
<evidence type="ECO:0000256" key="3">
    <source>
        <dbReference type="ARBA" id="ARBA00022722"/>
    </source>
</evidence>
<name>A0A7G5IJV2_9SPHN</name>
<dbReference type="InterPro" id="IPR012933">
    <property type="entry name" value="HicA_mRNA_interferase"/>
</dbReference>
<proteinExistence type="inferred from homology"/>
<sequence>MDSRTVIKHLLADGWYRVNVVGDHYQFKHPEKPGKVTVQHPRKDIPPGTLHSIERQSGLPLRRMR</sequence>
<dbReference type="RefSeq" id="WP_182297467.1">
    <property type="nucleotide sequence ID" value="NZ_CP059851.1"/>
</dbReference>
<dbReference type="InterPro" id="IPR038570">
    <property type="entry name" value="HicA_sf"/>
</dbReference>
<keyword evidence="3" id="KW-0540">Nuclease</keyword>
<comment type="similarity">
    <text evidence="1">Belongs to the HicA mRNA interferase family.</text>
</comment>
<accession>A0A7G5IJV2</accession>
<evidence type="ECO:0000313" key="9">
    <source>
        <dbReference type="EMBL" id="QMW23644.1"/>
    </source>
</evidence>
<dbReference type="Proteomes" id="UP000515292">
    <property type="component" value="Chromosome"/>
</dbReference>
<evidence type="ECO:0000256" key="5">
    <source>
        <dbReference type="ARBA" id="ARBA00022801"/>
    </source>
</evidence>
<evidence type="ECO:0000256" key="7">
    <source>
        <dbReference type="ARBA" id="ARBA00023016"/>
    </source>
</evidence>
<keyword evidence="5" id="KW-0378">Hydrolase</keyword>
<dbReference type="Gene3D" id="3.30.920.30">
    <property type="entry name" value="Hypothetical protein"/>
    <property type="match status" value="1"/>
</dbReference>
<evidence type="ECO:0000256" key="1">
    <source>
        <dbReference type="ARBA" id="ARBA00006620"/>
    </source>
</evidence>
<gene>
    <name evidence="9" type="ORF">H3309_03905</name>
</gene>
<evidence type="ECO:0000256" key="2">
    <source>
        <dbReference type="ARBA" id="ARBA00022649"/>
    </source>
</evidence>